<sequence length="307" mass="34040">MRVLLSLIISLCISPANADQFKIPYHGDSANSPTATWSPENKDDSGVSNNFLNGAPEEGGKVQKDGELWVETIKPDGTTGPIPFVVLMHGRMGMSSLTSDWAHKLAKTLNTEGIGVMVVDSYTTRKVEKSCGPPDLHWGRRRVNDAYSALDYLVEKKLASEASIMGQSNGGLTTMVAISKQEDQRKNKFVAGFSVVPQCSYPSVRGSDFYAPLILFTGEKDDANSPKNCVELSKKKRKTPVQVVIYKDADHGFMEDYKARTMYGYTDSHGKVHNWTLSYNRRADTNMMHSIVSAIKNKTFMRGNELR</sequence>
<dbReference type="PANTHER" id="PTHR43265:SF1">
    <property type="entry name" value="ESTERASE ESTD"/>
    <property type="match status" value="1"/>
</dbReference>
<evidence type="ECO:0000313" key="5">
    <source>
        <dbReference type="Proteomes" id="UP000228930"/>
    </source>
</evidence>
<dbReference type="Gene3D" id="3.40.50.1820">
    <property type="entry name" value="alpha/beta hydrolase"/>
    <property type="match status" value="1"/>
</dbReference>
<keyword evidence="5" id="KW-1185">Reference proteome</keyword>
<dbReference type="Proteomes" id="UP000228930">
    <property type="component" value="Unassembled WGS sequence"/>
</dbReference>
<feature type="domain" description="Dienelactone hydrolase" evidence="3">
    <location>
        <begin position="75"/>
        <end position="290"/>
    </location>
</feature>
<evidence type="ECO:0000256" key="2">
    <source>
        <dbReference type="SAM" id="SignalP"/>
    </source>
</evidence>
<dbReference type="SUPFAM" id="SSF53474">
    <property type="entry name" value="alpha/beta-Hydrolases"/>
    <property type="match status" value="1"/>
</dbReference>
<dbReference type="InterPro" id="IPR029058">
    <property type="entry name" value="AB_hydrolase_fold"/>
</dbReference>
<keyword evidence="2" id="KW-0732">Signal</keyword>
<feature type="chain" id="PRO_5014869782" description="Dienelactone hydrolase domain-containing protein" evidence="2">
    <location>
        <begin position="19"/>
        <end position="307"/>
    </location>
</feature>
<dbReference type="GO" id="GO:0052689">
    <property type="term" value="F:carboxylic ester hydrolase activity"/>
    <property type="evidence" value="ECO:0007669"/>
    <property type="project" value="TreeGrafter"/>
</dbReference>
<comment type="caution">
    <text evidence="4">The sequence shown here is derived from an EMBL/GenBank/DDBJ whole genome shotgun (WGS) entry which is preliminary data.</text>
</comment>
<dbReference type="EMBL" id="LFJC01000003">
    <property type="protein sequence ID" value="PIT03959.1"/>
    <property type="molecule type" value="Genomic_DNA"/>
</dbReference>
<dbReference type="AlphaFoldDB" id="A0A2M6UHC4"/>
<protein>
    <recommendedName>
        <fullName evidence="3">Dienelactone hydrolase domain-containing protein</fullName>
    </recommendedName>
</protein>
<evidence type="ECO:0000256" key="1">
    <source>
        <dbReference type="SAM" id="MobiDB-lite"/>
    </source>
</evidence>
<evidence type="ECO:0000259" key="3">
    <source>
        <dbReference type="Pfam" id="PF01738"/>
    </source>
</evidence>
<dbReference type="InterPro" id="IPR002925">
    <property type="entry name" value="Dienelactn_hydro"/>
</dbReference>
<feature type="signal peptide" evidence="2">
    <location>
        <begin position="1"/>
        <end position="18"/>
    </location>
</feature>
<organism evidence="4 5">
    <name type="scientific">Bradyrhizobium nitroreducens</name>
    <dbReference type="NCBI Taxonomy" id="709803"/>
    <lineage>
        <taxon>Bacteria</taxon>
        <taxon>Pseudomonadati</taxon>
        <taxon>Pseudomonadota</taxon>
        <taxon>Alphaproteobacteria</taxon>
        <taxon>Hyphomicrobiales</taxon>
        <taxon>Nitrobacteraceae</taxon>
        <taxon>Bradyrhizobium</taxon>
    </lineage>
</organism>
<proteinExistence type="predicted"/>
<dbReference type="PANTHER" id="PTHR43265">
    <property type="entry name" value="ESTERASE ESTD"/>
    <property type="match status" value="1"/>
</dbReference>
<dbReference type="Pfam" id="PF01738">
    <property type="entry name" value="DLH"/>
    <property type="match status" value="1"/>
</dbReference>
<evidence type="ECO:0000313" key="4">
    <source>
        <dbReference type="EMBL" id="PIT03959.1"/>
    </source>
</evidence>
<gene>
    <name evidence="4" type="ORF">TSA1_26700</name>
</gene>
<dbReference type="InterPro" id="IPR053145">
    <property type="entry name" value="AB_hydrolase_Est10"/>
</dbReference>
<name>A0A2M6UHC4_9BRAD</name>
<accession>A0A2M6UHC4</accession>
<feature type="region of interest" description="Disordered" evidence="1">
    <location>
        <begin position="31"/>
        <end position="61"/>
    </location>
</feature>
<reference evidence="4 5" key="1">
    <citation type="submission" date="2015-06" db="EMBL/GenBank/DDBJ databases">
        <title>Comparative genome analysis of nirS-carrying Bradyrhizobium sp. strains.</title>
        <authorList>
            <person name="Ishii S."/>
            <person name="Jang J."/>
            <person name="Nishizawa T."/>
            <person name="Senoo K."/>
        </authorList>
    </citation>
    <scope>NUCLEOTIDE SEQUENCE [LARGE SCALE GENOMIC DNA]</scope>
    <source>
        <strain evidence="4 5">TSA1</strain>
    </source>
</reference>